<feature type="transmembrane region" description="Helical" evidence="1">
    <location>
        <begin position="163"/>
        <end position="182"/>
    </location>
</feature>
<protein>
    <recommendedName>
        <fullName evidence="4">Yip1 domain-containing protein</fullName>
    </recommendedName>
</protein>
<sequence length="189" mass="20465">MPSYAEIVRSLQGAWLLAKGDPRGLDLFDLSLEGFWRSFAAALLVAPAYALVLLEQYAVTGWPQHVPGTIAAELVAYVCGWIAFPIAAIFLTRILHLTRRYVPLVVAGNWSAALQIGLYAVVVVASLVLPREMRSVLLLTATIAVLAYQWFVIRTALETSGGIAFGLVVIDVLLSMTVSRVIDGVLQPS</sequence>
<feature type="transmembrane region" description="Helical" evidence="1">
    <location>
        <begin position="35"/>
        <end position="54"/>
    </location>
</feature>
<keyword evidence="3" id="KW-1185">Reference proteome</keyword>
<feature type="transmembrane region" description="Helical" evidence="1">
    <location>
        <begin position="136"/>
        <end position="157"/>
    </location>
</feature>
<gene>
    <name evidence="2" type="ORF">U1T56_05035</name>
</gene>
<evidence type="ECO:0000256" key="1">
    <source>
        <dbReference type="SAM" id="Phobius"/>
    </source>
</evidence>
<dbReference type="Proteomes" id="UP001375743">
    <property type="component" value="Unassembled WGS sequence"/>
</dbReference>
<feature type="transmembrane region" description="Helical" evidence="1">
    <location>
        <begin position="74"/>
        <end position="95"/>
    </location>
</feature>
<dbReference type="RefSeq" id="WP_418158349.1">
    <property type="nucleotide sequence ID" value="NZ_JBBLZC010000003.1"/>
</dbReference>
<name>A0ABU8XNM0_9PROT</name>
<evidence type="ECO:0000313" key="3">
    <source>
        <dbReference type="Proteomes" id="UP001375743"/>
    </source>
</evidence>
<evidence type="ECO:0008006" key="4">
    <source>
        <dbReference type="Google" id="ProtNLM"/>
    </source>
</evidence>
<keyword evidence="1" id="KW-0472">Membrane</keyword>
<organism evidence="2 3">
    <name type="scientific">Benzoatithermus flavus</name>
    <dbReference type="NCBI Taxonomy" id="3108223"/>
    <lineage>
        <taxon>Bacteria</taxon>
        <taxon>Pseudomonadati</taxon>
        <taxon>Pseudomonadota</taxon>
        <taxon>Alphaproteobacteria</taxon>
        <taxon>Geminicoccales</taxon>
        <taxon>Geminicoccaceae</taxon>
        <taxon>Benzoatithermus</taxon>
    </lineage>
</organism>
<reference evidence="2 3" key="1">
    <citation type="submission" date="2024-01" db="EMBL/GenBank/DDBJ databases">
        <title>Multi-omics insights into the function and evolution of sodium benzoate biodegradation pathways in Benzoatithermus flavus gen. nov., sp. nov. from hot spring.</title>
        <authorList>
            <person name="Hu C.-J."/>
            <person name="Li W.-J."/>
        </authorList>
    </citation>
    <scope>NUCLEOTIDE SEQUENCE [LARGE SCALE GENOMIC DNA]</scope>
    <source>
        <strain evidence="2 3">SYSU G07066</strain>
    </source>
</reference>
<accession>A0ABU8XNM0</accession>
<keyword evidence="1" id="KW-0812">Transmembrane</keyword>
<dbReference type="EMBL" id="JBBLZC010000003">
    <property type="protein sequence ID" value="MEK0082504.1"/>
    <property type="molecule type" value="Genomic_DNA"/>
</dbReference>
<evidence type="ECO:0000313" key="2">
    <source>
        <dbReference type="EMBL" id="MEK0082504.1"/>
    </source>
</evidence>
<feature type="transmembrane region" description="Helical" evidence="1">
    <location>
        <begin position="107"/>
        <end position="129"/>
    </location>
</feature>
<keyword evidence="1" id="KW-1133">Transmembrane helix</keyword>
<comment type="caution">
    <text evidence="2">The sequence shown here is derived from an EMBL/GenBank/DDBJ whole genome shotgun (WGS) entry which is preliminary data.</text>
</comment>
<proteinExistence type="predicted"/>